<organism evidence="1 2">
    <name type="scientific">Quercus suber</name>
    <name type="common">Cork oak</name>
    <dbReference type="NCBI Taxonomy" id="58331"/>
    <lineage>
        <taxon>Eukaryota</taxon>
        <taxon>Viridiplantae</taxon>
        <taxon>Streptophyta</taxon>
        <taxon>Embryophyta</taxon>
        <taxon>Tracheophyta</taxon>
        <taxon>Spermatophyta</taxon>
        <taxon>Magnoliopsida</taxon>
        <taxon>eudicotyledons</taxon>
        <taxon>Gunneridae</taxon>
        <taxon>Pentapetalae</taxon>
        <taxon>rosids</taxon>
        <taxon>fabids</taxon>
        <taxon>Fagales</taxon>
        <taxon>Fagaceae</taxon>
        <taxon>Quercus</taxon>
    </lineage>
</organism>
<dbReference type="EMBL" id="PKMF04000104">
    <property type="protein sequence ID" value="KAK7850185.1"/>
    <property type="molecule type" value="Genomic_DNA"/>
</dbReference>
<reference evidence="1 2" key="1">
    <citation type="journal article" date="2018" name="Sci. Data">
        <title>The draft genome sequence of cork oak.</title>
        <authorList>
            <person name="Ramos A.M."/>
            <person name="Usie A."/>
            <person name="Barbosa P."/>
            <person name="Barros P.M."/>
            <person name="Capote T."/>
            <person name="Chaves I."/>
            <person name="Simoes F."/>
            <person name="Abreu I."/>
            <person name="Carrasquinho I."/>
            <person name="Faro C."/>
            <person name="Guimaraes J.B."/>
            <person name="Mendonca D."/>
            <person name="Nobrega F."/>
            <person name="Rodrigues L."/>
            <person name="Saibo N.J.M."/>
            <person name="Varela M.C."/>
            <person name="Egas C."/>
            <person name="Matos J."/>
            <person name="Miguel C.M."/>
            <person name="Oliveira M.M."/>
            <person name="Ricardo C.P."/>
            <person name="Goncalves S."/>
        </authorList>
    </citation>
    <scope>NUCLEOTIDE SEQUENCE [LARGE SCALE GENOMIC DNA]</scope>
    <source>
        <strain evidence="2">cv. HL8</strain>
    </source>
</reference>
<dbReference type="Proteomes" id="UP000237347">
    <property type="component" value="Unassembled WGS sequence"/>
</dbReference>
<protein>
    <submittedName>
        <fullName evidence="1">Uncharacterized protein</fullName>
    </submittedName>
</protein>
<proteinExistence type="predicted"/>
<dbReference type="AlphaFoldDB" id="A0AAW0LFW2"/>
<comment type="caution">
    <text evidence="1">The sequence shown here is derived from an EMBL/GenBank/DDBJ whole genome shotgun (WGS) entry which is preliminary data.</text>
</comment>
<name>A0AAW0LFW2_QUESU</name>
<keyword evidence="2" id="KW-1185">Reference proteome</keyword>
<evidence type="ECO:0000313" key="1">
    <source>
        <dbReference type="EMBL" id="KAK7850185.1"/>
    </source>
</evidence>
<accession>A0AAW0LFW2</accession>
<evidence type="ECO:0000313" key="2">
    <source>
        <dbReference type="Proteomes" id="UP000237347"/>
    </source>
</evidence>
<gene>
    <name evidence="1" type="ORF">CFP56_001519</name>
</gene>
<sequence>MVNTFTIVFWQIEPKTIIRECATLEDTVILGQQFGELIAQSASLVPLAVAQALAKYAQKRSWYAAGLIASWSGWFMKYSKY</sequence>